<dbReference type="EMBL" id="JAEACQ010000164">
    <property type="protein sequence ID" value="MBL7627872.1"/>
    <property type="molecule type" value="Genomic_DNA"/>
</dbReference>
<evidence type="ECO:0000256" key="11">
    <source>
        <dbReference type="ARBA" id="ARBA00048179"/>
    </source>
</evidence>
<name>A0A937UNE4_9ACTN</name>
<keyword evidence="7" id="KW-0663">Pyridoxal phosphate</keyword>
<evidence type="ECO:0000256" key="6">
    <source>
        <dbReference type="ARBA" id="ARBA00022723"/>
    </source>
</evidence>
<dbReference type="Proteomes" id="UP000604475">
    <property type="component" value="Unassembled WGS sequence"/>
</dbReference>
<keyword evidence="6" id="KW-0479">Metal-binding</keyword>
<dbReference type="PROSITE" id="PS51318">
    <property type="entry name" value="TAT"/>
    <property type="match status" value="1"/>
</dbReference>
<evidence type="ECO:0000256" key="7">
    <source>
        <dbReference type="ARBA" id="ARBA00022898"/>
    </source>
</evidence>
<dbReference type="PANTHER" id="PTHR31528">
    <property type="entry name" value="4-AMINO-5-HYDROXYMETHYL-2-METHYLPYRIMIDINE PHOSPHATE SYNTHASE THI11-RELATED"/>
    <property type="match status" value="1"/>
</dbReference>
<dbReference type="SUPFAM" id="SSF53850">
    <property type="entry name" value="Periplasmic binding protein-like II"/>
    <property type="match status" value="1"/>
</dbReference>
<dbReference type="InterPro" id="IPR015168">
    <property type="entry name" value="SsuA/THI5"/>
</dbReference>
<evidence type="ECO:0000313" key="13">
    <source>
        <dbReference type="EMBL" id="MBL7627872.1"/>
    </source>
</evidence>
<evidence type="ECO:0000259" key="12">
    <source>
        <dbReference type="Pfam" id="PF09084"/>
    </source>
</evidence>
<dbReference type="InterPro" id="IPR027939">
    <property type="entry name" value="NMT1/THI5"/>
</dbReference>
<keyword evidence="14" id="KW-1185">Reference proteome</keyword>
<dbReference type="AlphaFoldDB" id="A0A937UNE4"/>
<proteinExistence type="inferred from homology"/>
<evidence type="ECO:0000256" key="9">
    <source>
        <dbReference type="ARBA" id="ARBA00023004"/>
    </source>
</evidence>
<dbReference type="RefSeq" id="WP_203000971.1">
    <property type="nucleotide sequence ID" value="NZ_JADWYU010000199.1"/>
</dbReference>
<sequence>MTKPGAVSSAQLSRRSLLRRSALFGGAALLGPAVLSACGDDDAGATAAAASGTKVSTVFSWVKNVEWAGFWVGDDQGYYTDEGIAPDWIGGGPNAPENVQVLEAGKAGIGLASDTLKIIDAAAQGADFVMFAATLQESPVGFAWLDPNIKSIHDLVGKTLGGDSSSPSMIDACFKVNGIANDYNFIQIGADPAPLANGQVDAILCYTTNQVSVLEAQGLTVFSATLTEFGVPLYADALIAKRSFLDANHEAVVRFLRATIKGHEKNIQDPELGARLATEKYGVDLALDYDGQLTENRKQIELWVSDVTRKKGVLWMDKDYIAGPVYEGIRAAGRTELPDVNKLVDLSFLTEAYDGKTTLLSA</sequence>
<evidence type="ECO:0000256" key="8">
    <source>
        <dbReference type="ARBA" id="ARBA00022977"/>
    </source>
</evidence>
<dbReference type="GO" id="GO:0009228">
    <property type="term" value="P:thiamine biosynthetic process"/>
    <property type="evidence" value="ECO:0007669"/>
    <property type="project" value="UniProtKB-KW"/>
</dbReference>
<evidence type="ECO:0000256" key="5">
    <source>
        <dbReference type="ARBA" id="ARBA00022679"/>
    </source>
</evidence>
<dbReference type="Pfam" id="PF09084">
    <property type="entry name" value="NMT1"/>
    <property type="match status" value="1"/>
</dbReference>
<feature type="domain" description="SsuA/THI5-like" evidence="12">
    <location>
        <begin position="65"/>
        <end position="271"/>
    </location>
</feature>
<dbReference type="PANTHER" id="PTHR31528:SF1">
    <property type="entry name" value="4-AMINO-5-HYDROXYMETHYL-2-METHYLPYRIMIDINE PHOSPHATE SYNTHASE THI11-RELATED"/>
    <property type="match status" value="1"/>
</dbReference>
<comment type="subunit">
    <text evidence="4">Homodimer.</text>
</comment>
<evidence type="ECO:0000256" key="3">
    <source>
        <dbReference type="ARBA" id="ARBA00009406"/>
    </source>
</evidence>
<keyword evidence="8" id="KW-0784">Thiamine biosynthesis</keyword>
<evidence type="ECO:0000256" key="10">
    <source>
        <dbReference type="ARBA" id="ARBA00033171"/>
    </source>
</evidence>
<keyword evidence="5" id="KW-0808">Transferase</keyword>
<evidence type="ECO:0000256" key="4">
    <source>
        <dbReference type="ARBA" id="ARBA00011738"/>
    </source>
</evidence>
<dbReference type="GO" id="GO:0046872">
    <property type="term" value="F:metal ion binding"/>
    <property type="evidence" value="ECO:0007669"/>
    <property type="project" value="UniProtKB-KW"/>
</dbReference>
<evidence type="ECO:0000256" key="2">
    <source>
        <dbReference type="ARBA" id="ARBA00004948"/>
    </source>
</evidence>
<evidence type="ECO:0000256" key="1">
    <source>
        <dbReference type="ARBA" id="ARBA00003469"/>
    </source>
</evidence>
<keyword evidence="9" id="KW-0408">Iron</keyword>
<dbReference type="GO" id="GO:0016740">
    <property type="term" value="F:transferase activity"/>
    <property type="evidence" value="ECO:0007669"/>
    <property type="project" value="UniProtKB-KW"/>
</dbReference>
<comment type="function">
    <text evidence="1">Responsible for the formation of the pyrimidine heterocycle in the thiamine biosynthesis pathway. Catalyzes the formation of hydroxymethylpyrimidine phosphate (HMP-P) from histidine and pyridoxal phosphate (PLP). The protein uses PLP and the active site histidine to form HMP-P, generating an inactive enzyme. The enzyme can only undergo a single turnover, which suggests it is a suicide enzyme.</text>
</comment>
<comment type="similarity">
    <text evidence="3">Belongs to the NMT1/THI5 family.</text>
</comment>
<comment type="pathway">
    <text evidence="2">Cofactor biosynthesis; thiamine diphosphate biosynthesis.</text>
</comment>
<comment type="caution">
    <text evidence="13">The sequence shown here is derived from an EMBL/GenBank/DDBJ whole genome shotgun (WGS) entry which is preliminary data.</text>
</comment>
<evidence type="ECO:0000313" key="14">
    <source>
        <dbReference type="Proteomes" id="UP000604475"/>
    </source>
</evidence>
<gene>
    <name evidence="13" type="ORF">I7412_11945</name>
</gene>
<comment type="catalytic activity">
    <reaction evidence="11">
        <text>N(6)-(pyridoxal phosphate)-L-lysyl-[4-amino-5-hydroxymethyl-2-methylpyrimidine phosphate synthase] + L-histidyl-[4-amino-5-hydroxymethyl-2-methylpyrimidine phosphate synthase] + 2 Fe(3+) + 4 H2O = L-lysyl-[4-amino-5-hydroxymethyl-2-methylpyrimidine phosphate synthase] + (2S)-2-amino-5-hydroxy-4-oxopentanoyl-[4-amino-5-hydroxymethyl-2-methylpyrimidine phosphate synthase] + 4-amino-2-methyl-5-(phosphooxymethyl)pyrimidine + 3-oxopropanoate + 2 Fe(2+) + 2 H(+)</text>
        <dbReference type="Rhea" id="RHEA:65756"/>
        <dbReference type="Rhea" id="RHEA-COMP:16892"/>
        <dbReference type="Rhea" id="RHEA-COMP:16893"/>
        <dbReference type="Rhea" id="RHEA-COMP:16894"/>
        <dbReference type="Rhea" id="RHEA-COMP:16895"/>
        <dbReference type="ChEBI" id="CHEBI:15377"/>
        <dbReference type="ChEBI" id="CHEBI:15378"/>
        <dbReference type="ChEBI" id="CHEBI:29033"/>
        <dbReference type="ChEBI" id="CHEBI:29034"/>
        <dbReference type="ChEBI" id="CHEBI:29969"/>
        <dbReference type="ChEBI" id="CHEBI:29979"/>
        <dbReference type="ChEBI" id="CHEBI:33190"/>
        <dbReference type="ChEBI" id="CHEBI:58354"/>
        <dbReference type="ChEBI" id="CHEBI:143915"/>
        <dbReference type="ChEBI" id="CHEBI:157692"/>
    </reaction>
    <physiologicalReaction direction="left-to-right" evidence="11">
        <dbReference type="Rhea" id="RHEA:65757"/>
    </physiologicalReaction>
</comment>
<organism evidence="13 14">
    <name type="scientific">Frankia nepalensis</name>
    <dbReference type="NCBI Taxonomy" id="1836974"/>
    <lineage>
        <taxon>Bacteria</taxon>
        <taxon>Bacillati</taxon>
        <taxon>Actinomycetota</taxon>
        <taxon>Actinomycetes</taxon>
        <taxon>Frankiales</taxon>
        <taxon>Frankiaceae</taxon>
        <taxon>Frankia</taxon>
    </lineage>
</organism>
<protein>
    <recommendedName>
        <fullName evidence="10">Thiamine pyrimidine synthase</fullName>
    </recommendedName>
</protein>
<accession>A0A937UNE4</accession>
<dbReference type="Gene3D" id="3.40.190.10">
    <property type="entry name" value="Periplasmic binding protein-like II"/>
    <property type="match status" value="2"/>
</dbReference>
<dbReference type="InterPro" id="IPR006311">
    <property type="entry name" value="TAT_signal"/>
</dbReference>
<reference evidence="13" key="1">
    <citation type="submission" date="2020-12" db="EMBL/GenBank/DDBJ databases">
        <title>Genomic characterization of non-nitrogen-fixing Frankia strains.</title>
        <authorList>
            <person name="Carlos-Shanley C."/>
            <person name="Guerra T."/>
            <person name="Hahn D."/>
        </authorList>
    </citation>
    <scope>NUCLEOTIDE SEQUENCE</scope>
    <source>
        <strain evidence="13">CN6</strain>
    </source>
</reference>